<proteinExistence type="predicted"/>
<protein>
    <submittedName>
        <fullName evidence="1">HS12A-like protein</fullName>
    </submittedName>
</protein>
<reference evidence="1" key="1">
    <citation type="submission" date="2022-11" db="EMBL/GenBank/DDBJ databases">
        <title>Centuries of genome instability and evolution in soft-shell clam transmissible cancer (bioRxiv).</title>
        <authorList>
            <person name="Hart S.F.M."/>
            <person name="Yonemitsu M.A."/>
            <person name="Giersch R.M."/>
            <person name="Beal B.F."/>
            <person name="Arriagada G."/>
            <person name="Davis B.W."/>
            <person name="Ostrander E.A."/>
            <person name="Goff S.P."/>
            <person name="Metzger M.J."/>
        </authorList>
    </citation>
    <scope>NUCLEOTIDE SEQUENCE</scope>
    <source>
        <strain evidence="1">MELC-2E11</strain>
        <tissue evidence="1">Siphon/mantle</tissue>
    </source>
</reference>
<accession>A0ABY7DJM6</accession>
<name>A0ABY7DJM6_MYAAR</name>
<evidence type="ECO:0000313" key="2">
    <source>
        <dbReference type="Proteomes" id="UP001164746"/>
    </source>
</evidence>
<dbReference type="Gene3D" id="3.30.420.40">
    <property type="match status" value="1"/>
</dbReference>
<dbReference type="InterPro" id="IPR043129">
    <property type="entry name" value="ATPase_NBD"/>
</dbReference>
<organism evidence="1 2">
    <name type="scientific">Mya arenaria</name>
    <name type="common">Soft-shell clam</name>
    <dbReference type="NCBI Taxonomy" id="6604"/>
    <lineage>
        <taxon>Eukaryota</taxon>
        <taxon>Metazoa</taxon>
        <taxon>Spiralia</taxon>
        <taxon>Lophotrochozoa</taxon>
        <taxon>Mollusca</taxon>
        <taxon>Bivalvia</taxon>
        <taxon>Autobranchia</taxon>
        <taxon>Heteroconchia</taxon>
        <taxon>Euheterodonta</taxon>
        <taxon>Imparidentia</taxon>
        <taxon>Neoheterodontei</taxon>
        <taxon>Myida</taxon>
        <taxon>Myoidea</taxon>
        <taxon>Myidae</taxon>
        <taxon>Mya</taxon>
    </lineage>
</organism>
<dbReference type="Proteomes" id="UP001164746">
    <property type="component" value="Chromosome 3"/>
</dbReference>
<gene>
    <name evidence="1" type="ORF">MAR_022290</name>
</gene>
<evidence type="ECO:0000313" key="1">
    <source>
        <dbReference type="EMBL" id="WAQ97917.1"/>
    </source>
</evidence>
<keyword evidence="2" id="KW-1185">Reference proteome</keyword>
<dbReference type="SUPFAM" id="SSF53067">
    <property type="entry name" value="Actin-like ATPase domain"/>
    <property type="match status" value="1"/>
</dbReference>
<dbReference type="EMBL" id="CP111014">
    <property type="protein sequence ID" value="WAQ97917.1"/>
    <property type="molecule type" value="Genomic_DNA"/>
</dbReference>
<sequence>MSRDAVVVAAIDFGTTYSGWAFSFKHEFKSDPIKVSAKTWTGGQLVSSKGPTCVLIKPDGRTLAAFGYEAESRYADLAEEEKHVNWFFFRRFKMMLYGKIGMQRDILLKDATGKELPAKTVFSLSAPVLKTFMTQHMDDYIDIFRDFEIKKRDVAPSRDNKVTFRIPIALLDVFYDMTDETLKQVIPQTRYAGMITLTGDKMRIDASVVKSFFKESVDSIVEHLGNLFREPSVAGCAAIVMVGGFSESPMLQETIKIQFPDVRVIIPDEAGLAILKGAVIFGHCPNIISERISKYTYGVACSQTYMQGIHPPDRKTLNEDGEEEVDDIFSVHVRAGQKLDIDEVQTARTYSVGQADQQAMTIQFFATDKTDPMFVDDPGCNRIGIMQVPVPGFGCDRQAKISLKFGKTEIEASVKIVHTSDVSKANINFLG</sequence>
<dbReference type="PANTHER" id="PTHR14187">
    <property type="entry name" value="ALPHA KINASE/ELONGATION FACTOR 2 KINASE"/>
    <property type="match status" value="1"/>
</dbReference>
<dbReference type="PANTHER" id="PTHR14187:SF5">
    <property type="entry name" value="HEAT SHOCK 70 KDA PROTEIN 12A"/>
    <property type="match status" value="1"/>
</dbReference>